<dbReference type="PANTHER" id="PTHR11078:SF3">
    <property type="entry name" value="ANTITERMINATION NUSB DOMAIN-CONTAINING PROTEIN"/>
    <property type="match status" value="1"/>
</dbReference>
<evidence type="ECO:0000256" key="6">
    <source>
        <dbReference type="HAMAP-Rule" id="MF_00073"/>
    </source>
</evidence>
<dbReference type="OrthoDB" id="9811381at2"/>
<keyword evidence="3 6" id="KW-0694">RNA-binding</keyword>
<evidence type="ECO:0000256" key="1">
    <source>
        <dbReference type="ARBA" id="ARBA00005952"/>
    </source>
</evidence>
<dbReference type="PANTHER" id="PTHR11078">
    <property type="entry name" value="N UTILIZATION SUBSTANCE PROTEIN B-RELATED"/>
    <property type="match status" value="1"/>
</dbReference>
<dbReference type="HAMAP" id="MF_00073">
    <property type="entry name" value="NusB"/>
    <property type="match status" value="1"/>
</dbReference>
<comment type="caution">
    <text evidence="8">The sequence shown here is derived from an EMBL/GenBank/DDBJ whole genome shotgun (WGS) entry which is preliminary data.</text>
</comment>
<dbReference type="GO" id="GO:0006353">
    <property type="term" value="P:DNA-templated transcription termination"/>
    <property type="evidence" value="ECO:0007669"/>
    <property type="project" value="UniProtKB-UniRule"/>
</dbReference>
<dbReference type="NCBIfam" id="TIGR01951">
    <property type="entry name" value="nusB"/>
    <property type="match status" value="1"/>
</dbReference>
<evidence type="ECO:0000256" key="2">
    <source>
        <dbReference type="ARBA" id="ARBA00022814"/>
    </source>
</evidence>
<dbReference type="EMBL" id="SLUB01000031">
    <property type="protein sequence ID" value="THE11273.1"/>
    <property type="molecule type" value="Genomic_DNA"/>
</dbReference>
<keyword evidence="5 6" id="KW-0804">Transcription</keyword>
<dbReference type="GO" id="GO:0005829">
    <property type="term" value="C:cytosol"/>
    <property type="evidence" value="ECO:0007669"/>
    <property type="project" value="TreeGrafter"/>
</dbReference>
<evidence type="ECO:0000259" key="7">
    <source>
        <dbReference type="Pfam" id="PF01029"/>
    </source>
</evidence>
<sequence>MKRRTARQKALQSLFQIDVSGSEPKEAIESVLEEESLDPFLEQLVHGVVEHKEEIDDLLRGHLEKWNLERLANVDRSILRIAVFEMKYVEEIPIKVSIDEAIELAKEFGDDSSSRFVNAILSKIKDSLVK</sequence>
<dbReference type="Gene3D" id="1.10.940.10">
    <property type="entry name" value="NusB-like"/>
    <property type="match status" value="1"/>
</dbReference>
<dbReference type="InterPro" id="IPR035926">
    <property type="entry name" value="NusB-like_sf"/>
</dbReference>
<dbReference type="SUPFAM" id="SSF48013">
    <property type="entry name" value="NusB-like"/>
    <property type="match status" value="1"/>
</dbReference>
<dbReference type="GO" id="GO:0003723">
    <property type="term" value="F:RNA binding"/>
    <property type="evidence" value="ECO:0007669"/>
    <property type="project" value="UniProtKB-UniRule"/>
</dbReference>
<comment type="similarity">
    <text evidence="1 6">Belongs to the NusB family.</text>
</comment>
<dbReference type="AlphaFoldDB" id="A0A4V3V7M8"/>
<evidence type="ECO:0000256" key="4">
    <source>
        <dbReference type="ARBA" id="ARBA00023015"/>
    </source>
</evidence>
<organism evidence="8 9">
    <name type="scientific">Bacillus timonensis</name>
    <dbReference type="NCBI Taxonomy" id="1033734"/>
    <lineage>
        <taxon>Bacteria</taxon>
        <taxon>Bacillati</taxon>
        <taxon>Bacillota</taxon>
        <taxon>Bacilli</taxon>
        <taxon>Bacillales</taxon>
        <taxon>Bacillaceae</taxon>
        <taxon>Bacillus</taxon>
    </lineage>
</organism>
<dbReference type="InterPro" id="IPR006027">
    <property type="entry name" value="NusB_RsmB_TIM44"/>
</dbReference>
<protein>
    <recommendedName>
        <fullName evidence="6">Transcription antitermination protein NusB</fullName>
    </recommendedName>
    <alternativeName>
        <fullName evidence="6">Antitermination factor NusB</fullName>
    </alternativeName>
</protein>
<evidence type="ECO:0000313" key="8">
    <source>
        <dbReference type="EMBL" id="THE11273.1"/>
    </source>
</evidence>
<keyword evidence="4 6" id="KW-0805">Transcription regulation</keyword>
<feature type="domain" description="NusB/RsmB/TIM44" evidence="7">
    <location>
        <begin position="5"/>
        <end position="125"/>
    </location>
</feature>
<dbReference type="RefSeq" id="WP_136380493.1">
    <property type="nucleotide sequence ID" value="NZ_SLUB01000031.1"/>
</dbReference>
<evidence type="ECO:0000256" key="5">
    <source>
        <dbReference type="ARBA" id="ARBA00023163"/>
    </source>
</evidence>
<evidence type="ECO:0000256" key="3">
    <source>
        <dbReference type="ARBA" id="ARBA00022884"/>
    </source>
</evidence>
<proteinExistence type="inferred from homology"/>
<accession>A0A4V3V7M8</accession>
<name>A0A4V3V7M8_9BACI</name>
<keyword evidence="9" id="KW-1185">Reference proteome</keyword>
<evidence type="ECO:0000313" key="9">
    <source>
        <dbReference type="Proteomes" id="UP000306477"/>
    </source>
</evidence>
<dbReference type="CDD" id="cd00619">
    <property type="entry name" value="Terminator_NusB"/>
    <property type="match status" value="1"/>
</dbReference>
<reference evidence="8 9" key="1">
    <citation type="journal article" date="2019" name="Indoor Air">
        <title>Impacts of indoor surface finishes on bacterial viability.</title>
        <authorList>
            <person name="Hu J."/>
            <person name="Maamar S.B."/>
            <person name="Glawe A.J."/>
            <person name="Gottel N."/>
            <person name="Gilbert J.A."/>
            <person name="Hartmann E.M."/>
        </authorList>
    </citation>
    <scope>NUCLEOTIDE SEQUENCE [LARGE SCALE GENOMIC DNA]</scope>
    <source>
        <strain evidence="8 9">AF060A6</strain>
    </source>
</reference>
<comment type="function">
    <text evidence="6">Involved in transcription antitermination. Required for transcription of ribosomal RNA (rRNA) genes. Binds specifically to the boxA antiterminator sequence of the ribosomal RNA (rrn) operons.</text>
</comment>
<dbReference type="GO" id="GO:0031564">
    <property type="term" value="P:transcription antitermination"/>
    <property type="evidence" value="ECO:0007669"/>
    <property type="project" value="UniProtKB-KW"/>
</dbReference>
<keyword evidence="2 6" id="KW-0889">Transcription antitermination</keyword>
<dbReference type="Pfam" id="PF01029">
    <property type="entry name" value="NusB"/>
    <property type="match status" value="1"/>
</dbReference>
<gene>
    <name evidence="6 8" type="primary">nusB</name>
    <name evidence="8" type="ORF">E1I69_15565</name>
</gene>
<dbReference type="InterPro" id="IPR011605">
    <property type="entry name" value="NusB_fam"/>
</dbReference>
<dbReference type="Proteomes" id="UP000306477">
    <property type="component" value="Unassembled WGS sequence"/>
</dbReference>
<dbReference type="STRING" id="1033734.GCA_000285535_04278"/>